<evidence type="ECO:0000313" key="3">
    <source>
        <dbReference type="EMBL" id="KMO87800.1"/>
    </source>
</evidence>
<name>A0A0J6WW95_9FIRM</name>
<dbReference type="AlphaFoldDB" id="A0A0J6WW95"/>
<dbReference type="GO" id="GO:0016747">
    <property type="term" value="F:acyltransferase activity, transferring groups other than amino-acyl groups"/>
    <property type="evidence" value="ECO:0007669"/>
    <property type="project" value="InterPro"/>
</dbReference>
<keyword evidence="1" id="KW-0472">Membrane</keyword>
<keyword evidence="1" id="KW-0812">Transmembrane</keyword>
<dbReference type="Pfam" id="PF01757">
    <property type="entry name" value="Acyl_transf_3"/>
    <property type="match status" value="1"/>
</dbReference>
<feature type="domain" description="Acyltransferase 3" evidence="2">
    <location>
        <begin position="7"/>
        <end position="354"/>
    </location>
</feature>
<feature type="transmembrane region" description="Helical" evidence="1">
    <location>
        <begin position="136"/>
        <end position="161"/>
    </location>
</feature>
<evidence type="ECO:0000259" key="2">
    <source>
        <dbReference type="Pfam" id="PF01757"/>
    </source>
</evidence>
<reference evidence="3 4" key="1">
    <citation type="submission" date="2015-06" db="EMBL/GenBank/DDBJ databases">
        <title>Draft genome sequence of beer spoilage bacterium Megasphaera cerevisiae type strain 20462.</title>
        <authorList>
            <person name="Kutumbaka K."/>
            <person name="Pasmowitz J."/>
            <person name="Mategko J."/>
            <person name="Reyes D."/>
            <person name="Friedrich A."/>
            <person name="Han S."/>
            <person name="Martens-Habbena W."/>
            <person name="Neal-McKinney J."/>
            <person name="Janagama H.K."/>
            <person name="Nadala C."/>
            <person name="Samadpour M."/>
        </authorList>
    </citation>
    <scope>NUCLEOTIDE SEQUENCE [LARGE SCALE GENOMIC DNA]</scope>
    <source>
        <strain evidence="3 4">DSM 20462</strain>
    </source>
</reference>
<dbReference type="Proteomes" id="UP000036503">
    <property type="component" value="Unassembled WGS sequence"/>
</dbReference>
<feature type="transmembrane region" description="Helical" evidence="1">
    <location>
        <begin position="313"/>
        <end position="329"/>
    </location>
</feature>
<organism evidence="3 4">
    <name type="scientific">Megasphaera cerevisiae DSM 20462</name>
    <dbReference type="NCBI Taxonomy" id="1122219"/>
    <lineage>
        <taxon>Bacteria</taxon>
        <taxon>Bacillati</taxon>
        <taxon>Bacillota</taxon>
        <taxon>Negativicutes</taxon>
        <taxon>Veillonellales</taxon>
        <taxon>Veillonellaceae</taxon>
        <taxon>Megasphaera</taxon>
    </lineage>
</organism>
<accession>A0A0J6WW95</accession>
<gene>
    <name evidence="3" type="ORF">AB840_01365</name>
</gene>
<feature type="transmembrane region" description="Helical" evidence="1">
    <location>
        <begin position="242"/>
        <end position="259"/>
    </location>
</feature>
<sequence>MEQRIFFLDNVKSGIIWLMVIFHAAMSYMEYAPEWWYVLNEEKTWAATVFVVWADVFIMPIMFFISGYFGIASLSKQRAFFFWKHKWQRVGIPWIIGSIAIAPYIAYLMIASRAISMSFSYFYTTLFWGPAYQQAHYWYLGFLMALYGVLFLVCQAFPGIMIRMKPQMLSGRFFAAIAVISTTVVAIVNNIVSDVTWVHPLYILCLQPTRAPLYIISFFMGAYGWKNQWFSSGGYMPDFNKWGFLFVSMSVIYLLYRLMPVSIPFPVWQCIIGAALHSIFCLVSIFTIIAIFHRFFNTNSIIWQNLAATSYPIYYIHQIIVQNAVWIFRPVEMNLYVKYSIVCVVSLALSFFISKNMLIRLPFFKIK</sequence>
<keyword evidence="4" id="KW-1185">Reference proteome</keyword>
<feature type="transmembrane region" description="Helical" evidence="1">
    <location>
        <begin position="7"/>
        <end position="25"/>
    </location>
</feature>
<dbReference type="InterPro" id="IPR050623">
    <property type="entry name" value="Glucan_succinyl_AcylTrfase"/>
</dbReference>
<protein>
    <recommendedName>
        <fullName evidence="2">Acyltransferase 3 domain-containing protein</fullName>
    </recommendedName>
</protein>
<feature type="transmembrane region" description="Helical" evidence="1">
    <location>
        <begin position="92"/>
        <end position="116"/>
    </location>
</feature>
<dbReference type="PANTHER" id="PTHR36927">
    <property type="entry name" value="BLR4337 PROTEIN"/>
    <property type="match status" value="1"/>
</dbReference>
<dbReference type="STRING" id="39029.BSR42_06910"/>
<feature type="transmembrane region" description="Helical" evidence="1">
    <location>
        <begin position="45"/>
        <end position="71"/>
    </location>
</feature>
<dbReference type="RefSeq" id="WP_048513019.1">
    <property type="nucleotide sequence ID" value="NZ_FUXD01000009.1"/>
</dbReference>
<feature type="transmembrane region" description="Helical" evidence="1">
    <location>
        <begin position="265"/>
        <end position="292"/>
    </location>
</feature>
<dbReference type="InParanoid" id="A0A0J6WW95"/>
<evidence type="ECO:0000256" key="1">
    <source>
        <dbReference type="SAM" id="Phobius"/>
    </source>
</evidence>
<dbReference type="PATRIC" id="fig|1122219.3.peg.308"/>
<proteinExistence type="predicted"/>
<keyword evidence="1" id="KW-1133">Transmembrane helix</keyword>
<evidence type="ECO:0000313" key="4">
    <source>
        <dbReference type="Proteomes" id="UP000036503"/>
    </source>
</evidence>
<dbReference type="InterPro" id="IPR002656">
    <property type="entry name" value="Acyl_transf_3_dom"/>
</dbReference>
<dbReference type="EMBL" id="LEKT01000002">
    <property type="protein sequence ID" value="KMO87800.1"/>
    <property type="molecule type" value="Genomic_DNA"/>
</dbReference>
<dbReference type="OrthoDB" id="5446016at2"/>
<feature type="transmembrane region" description="Helical" evidence="1">
    <location>
        <begin position="335"/>
        <end position="353"/>
    </location>
</feature>
<feature type="transmembrane region" description="Helical" evidence="1">
    <location>
        <begin position="173"/>
        <end position="192"/>
    </location>
</feature>
<comment type="caution">
    <text evidence="3">The sequence shown here is derived from an EMBL/GenBank/DDBJ whole genome shotgun (WGS) entry which is preliminary data.</text>
</comment>